<comment type="caution">
    <text evidence="2">The sequence shown here is derived from an EMBL/GenBank/DDBJ whole genome shotgun (WGS) entry which is preliminary data.</text>
</comment>
<dbReference type="InterPro" id="IPR014586">
    <property type="entry name" value="UCP033909"/>
</dbReference>
<feature type="signal peptide" evidence="1">
    <location>
        <begin position="1"/>
        <end position="23"/>
    </location>
</feature>
<evidence type="ECO:0000313" key="2">
    <source>
        <dbReference type="EMBL" id="MDQ0438459.1"/>
    </source>
</evidence>
<keyword evidence="1" id="KW-0732">Signal</keyword>
<name>A0ABU0H826_9HYPH</name>
<evidence type="ECO:0000256" key="1">
    <source>
        <dbReference type="SAM" id="SignalP"/>
    </source>
</evidence>
<organism evidence="2 3">
    <name type="scientific">Kaistia dalseonensis</name>
    <dbReference type="NCBI Taxonomy" id="410840"/>
    <lineage>
        <taxon>Bacteria</taxon>
        <taxon>Pseudomonadati</taxon>
        <taxon>Pseudomonadota</taxon>
        <taxon>Alphaproteobacteria</taxon>
        <taxon>Hyphomicrobiales</taxon>
        <taxon>Kaistiaceae</taxon>
        <taxon>Kaistia</taxon>
    </lineage>
</organism>
<dbReference type="EMBL" id="JAUSVO010000004">
    <property type="protein sequence ID" value="MDQ0438459.1"/>
    <property type="molecule type" value="Genomic_DNA"/>
</dbReference>
<dbReference type="Gene3D" id="3.40.50.1820">
    <property type="entry name" value="alpha/beta hydrolase"/>
    <property type="match status" value="1"/>
</dbReference>
<dbReference type="InterPro" id="IPR010297">
    <property type="entry name" value="DUF900_hydrolase"/>
</dbReference>
<sequence>MNARSAARLVASLLLAVTLAACASRPPPLAPVAAGPVKTETVDMLVATTRQPTADKGVLFTGERGSTLSFTNVVVSIPPTREAGSVQWPRSVPGDPAHDFVTTAVEPLKDGQLRPWFKQHETKSRRVLIFVHGFNTPFDASVFRFAQIVHDANANVAPVLFSWPSRGSLLDYNYDRESANFSRSDLARVIETAANSPDVSDVIVMAHSMGSWVAMEALRQIALQRGRISPKVSDVILASPDLDIDVFRKQLLEIGPKRPHFTIFVSTNDRALRISRLISGSVTRVGAVDLSDEQYLAQLKNASGITVLDLSDLRNGDRLNHSQFATSPEVVQLLGSQLIDGSGVSRSDMDGSGQLAATAVGTGQVLGSAAGAVLSAPIRIFEGTGRY</sequence>
<gene>
    <name evidence="2" type="ORF">QO014_002854</name>
</gene>
<reference evidence="2 3" key="1">
    <citation type="submission" date="2023-07" db="EMBL/GenBank/DDBJ databases">
        <title>Genomic Encyclopedia of Type Strains, Phase IV (KMG-IV): sequencing the most valuable type-strain genomes for metagenomic binning, comparative biology and taxonomic classification.</title>
        <authorList>
            <person name="Goeker M."/>
        </authorList>
    </citation>
    <scope>NUCLEOTIDE SEQUENCE [LARGE SCALE GENOMIC DNA]</scope>
    <source>
        <strain evidence="2 3">B6-8</strain>
    </source>
</reference>
<protein>
    <submittedName>
        <fullName evidence="2">Esterase/lipase superfamily enzyme</fullName>
    </submittedName>
</protein>
<dbReference type="InterPro" id="IPR029058">
    <property type="entry name" value="AB_hydrolase_fold"/>
</dbReference>
<keyword evidence="3" id="KW-1185">Reference proteome</keyword>
<proteinExistence type="predicted"/>
<dbReference type="SUPFAM" id="SSF53474">
    <property type="entry name" value="alpha/beta-Hydrolases"/>
    <property type="match status" value="1"/>
</dbReference>
<dbReference type="Pfam" id="PF05990">
    <property type="entry name" value="DUF900"/>
    <property type="match status" value="1"/>
</dbReference>
<feature type="chain" id="PRO_5045802826" evidence="1">
    <location>
        <begin position="24"/>
        <end position="387"/>
    </location>
</feature>
<dbReference type="RefSeq" id="WP_266349377.1">
    <property type="nucleotide sequence ID" value="NZ_JAPKNG010000004.1"/>
</dbReference>
<dbReference type="PROSITE" id="PS51257">
    <property type="entry name" value="PROKAR_LIPOPROTEIN"/>
    <property type="match status" value="1"/>
</dbReference>
<evidence type="ECO:0000313" key="3">
    <source>
        <dbReference type="Proteomes" id="UP001241603"/>
    </source>
</evidence>
<dbReference type="PANTHER" id="PTHR36513">
    <property type="entry name" value="ABC TRANSMEMBRANE TYPE-1 DOMAIN-CONTAINING PROTEIN"/>
    <property type="match status" value="1"/>
</dbReference>
<dbReference type="PANTHER" id="PTHR36513:SF1">
    <property type="entry name" value="TRANSMEMBRANE PROTEIN"/>
    <property type="match status" value="1"/>
</dbReference>
<dbReference type="Proteomes" id="UP001241603">
    <property type="component" value="Unassembled WGS sequence"/>
</dbReference>
<dbReference type="PIRSF" id="PIRSF033909">
    <property type="entry name" value="UCP033909"/>
    <property type="match status" value="1"/>
</dbReference>
<accession>A0ABU0H826</accession>